<protein>
    <recommendedName>
        <fullName evidence="2">Phosphoribosyltransferase domain-containing protein</fullName>
    </recommendedName>
</protein>
<evidence type="ECO:0000313" key="3">
    <source>
        <dbReference type="EMBL" id="RXW33235.1"/>
    </source>
</evidence>
<keyword evidence="4" id="KW-1185">Reference proteome</keyword>
<comment type="caution">
    <text evidence="3">The sequence shown here is derived from an EMBL/GenBank/DDBJ whole genome shotgun (WGS) entry which is preliminary data.</text>
</comment>
<dbReference type="InterPro" id="IPR029057">
    <property type="entry name" value="PRTase-like"/>
</dbReference>
<dbReference type="AlphaFoldDB" id="A0A4Q2EMF9"/>
<dbReference type="PANTHER" id="PTHR47505:SF1">
    <property type="entry name" value="DNA UTILIZATION PROTEIN YHGH"/>
    <property type="match status" value="1"/>
</dbReference>
<evidence type="ECO:0000256" key="1">
    <source>
        <dbReference type="ARBA" id="ARBA00008007"/>
    </source>
</evidence>
<evidence type="ECO:0000259" key="2">
    <source>
        <dbReference type="Pfam" id="PF00156"/>
    </source>
</evidence>
<evidence type="ECO:0000313" key="4">
    <source>
        <dbReference type="Proteomes" id="UP000290624"/>
    </source>
</evidence>
<dbReference type="OrthoDB" id="5244859at2"/>
<dbReference type="EMBL" id="PPCV01000001">
    <property type="protein sequence ID" value="RXW33235.1"/>
    <property type="molecule type" value="Genomic_DNA"/>
</dbReference>
<gene>
    <name evidence="3" type="ORF">C1706_00225</name>
</gene>
<proteinExistence type="inferred from homology"/>
<dbReference type="Proteomes" id="UP000290624">
    <property type="component" value="Unassembled WGS sequence"/>
</dbReference>
<reference evidence="3 4" key="1">
    <citation type="submission" date="2018-01" db="EMBL/GenBank/DDBJ databases">
        <title>Lactibacter flavus gen. nov., sp. nov., a novel bacterium of the family Propionibacteriaceae isolated from raw milk and dairy products.</title>
        <authorList>
            <person name="Wenning M."/>
            <person name="Breitenwieser F."/>
            <person name="Huptas C."/>
            <person name="von Neubeck M."/>
            <person name="Busse H.-J."/>
            <person name="Scherer S."/>
        </authorList>
    </citation>
    <scope>NUCLEOTIDE SEQUENCE [LARGE SCALE GENOMIC DNA]</scope>
    <source>
        <strain evidence="3 4">VG341</strain>
    </source>
</reference>
<dbReference type="Pfam" id="PF00156">
    <property type="entry name" value="Pribosyltran"/>
    <property type="match status" value="1"/>
</dbReference>
<accession>A0A4Q2EMF9</accession>
<dbReference type="Gene3D" id="3.40.50.2020">
    <property type="match status" value="1"/>
</dbReference>
<comment type="similarity">
    <text evidence="1">Belongs to the ComF/GntX family.</text>
</comment>
<dbReference type="PANTHER" id="PTHR47505">
    <property type="entry name" value="DNA UTILIZATION PROTEIN YHGH"/>
    <property type="match status" value="1"/>
</dbReference>
<sequence length="235" mass="24260">MRPGIHEQLSSVTEAAACLLWGSVCPGCGQPAARLCRGCAQAWAHAAPRDVAGELGGGAPQGVAVWAATTYAEPWRECLVSFKERGAWWLAQPLGEVLALTIAHAAPALASGVYLVSVPSAPRAIRERGWDTTRGLARAAAVTLQGVGVQVGVGARLRHARGVRDQAGLGAQRRSQNLAGAFVAAGDWHGRRVVVVDDLVTTGASIREAVRALRAARASVLGCAALAATPRRSGG</sequence>
<dbReference type="RefSeq" id="WP_129457202.1">
    <property type="nucleotide sequence ID" value="NZ_PPCV01000001.1"/>
</dbReference>
<dbReference type="InterPro" id="IPR000836">
    <property type="entry name" value="PRTase_dom"/>
</dbReference>
<name>A0A4Q2EMF9_9ACTN</name>
<dbReference type="InterPro" id="IPR051910">
    <property type="entry name" value="ComF/GntX_DNA_util-trans"/>
</dbReference>
<organism evidence="3 4">
    <name type="scientific">Propioniciclava flava</name>
    <dbReference type="NCBI Taxonomy" id="2072026"/>
    <lineage>
        <taxon>Bacteria</taxon>
        <taxon>Bacillati</taxon>
        <taxon>Actinomycetota</taxon>
        <taxon>Actinomycetes</taxon>
        <taxon>Propionibacteriales</taxon>
        <taxon>Propionibacteriaceae</taxon>
        <taxon>Propioniciclava</taxon>
    </lineage>
</organism>
<dbReference type="SUPFAM" id="SSF53271">
    <property type="entry name" value="PRTase-like"/>
    <property type="match status" value="1"/>
</dbReference>
<feature type="domain" description="Phosphoribosyltransferase" evidence="2">
    <location>
        <begin position="176"/>
        <end position="231"/>
    </location>
</feature>